<reference evidence="3 4" key="1">
    <citation type="submission" date="2015-08" db="EMBL/GenBank/DDBJ databases">
        <authorList>
            <person name="Babu N.S."/>
            <person name="Beckwith C.J."/>
            <person name="Beseler K.G."/>
            <person name="Brison A."/>
            <person name="Carone J.V."/>
            <person name="Caskin T.P."/>
            <person name="Diamond M."/>
            <person name="Durham M.E."/>
            <person name="Foxe J.M."/>
            <person name="Go M."/>
            <person name="Henderson B.A."/>
            <person name="Jones I.B."/>
            <person name="McGettigan J.A."/>
            <person name="Micheletti S.J."/>
            <person name="Nasrallah M.E."/>
            <person name="Ortiz D."/>
            <person name="Piller C.R."/>
            <person name="Privatt S.R."/>
            <person name="Schneider S.L."/>
            <person name="Sharp S."/>
            <person name="Smith T.C."/>
            <person name="Stanton J.D."/>
            <person name="Ullery H.E."/>
            <person name="Wilson R.J."/>
            <person name="Serrano M.G."/>
            <person name="Buck G."/>
            <person name="Lee V."/>
            <person name="Wang Y."/>
            <person name="Carvalho R."/>
            <person name="Voegtly L."/>
            <person name="Shi R."/>
            <person name="Duckworth R."/>
            <person name="Johnson A."/>
            <person name="Loviza R."/>
            <person name="Walstead R."/>
            <person name="Shah Z."/>
            <person name="Kiflezghi M."/>
            <person name="Wade K."/>
            <person name="Ball S.L."/>
            <person name="Bradley K.W."/>
            <person name="Asai D.J."/>
            <person name="Bowman C.A."/>
            <person name="Russell D.A."/>
            <person name="Pope W.H."/>
            <person name="Jacobs-Sera D."/>
            <person name="Hendrix R.W."/>
            <person name="Hatfull G.F."/>
        </authorList>
    </citation>
    <scope>NUCLEOTIDE SEQUENCE [LARGE SCALE GENOMIC DNA]</scope>
    <source>
        <strain evidence="3 4">DSM 27648</strain>
    </source>
</reference>
<name>A0A0K1PW10_9BACT</name>
<dbReference type="Proteomes" id="UP000064967">
    <property type="component" value="Chromosome"/>
</dbReference>
<evidence type="ECO:0000256" key="1">
    <source>
        <dbReference type="SAM" id="MobiDB-lite"/>
    </source>
</evidence>
<feature type="transmembrane region" description="Helical" evidence="2">
    <location>
        <begin position="419"/>
        <end position="440"/>
    </location>
</feature>
<organism evidence="3 4">
    <name type="scientific">Labilithrix luteola</name>
    <dbReference type="NCBI Taxonomy" id="1391654"/>
    <lineage>
        <taxon>Bacteria</taxon>
        <taxon>Pseudomonadati</taxon>
        <taxon>Myxococcota</taxon>
        <taxon>Polyangia</taxon>
        <taxon>Polyangiales</taxon>
        <taxon>Labilitrichaceae</taxon>
        <taxon>Labilithrix</taxon>
    </lineage>
</organism>
<evidence type="ECO:0000313" key="3">
    <source>
        <dbReference type="EMBL" id="AKU97329.1"/>
    </source>
</evidence>
<feature type="region of interest" description="Disordered" evidence="1">
    <location>
        <begin position="442"/>
        <end position="463"/>
    </location>
</feature>
<dbReference type="OrthoDB" id="5512497at2"/>
<keyword evidence="4" id="KW-1185">Reference proteome</keyword>
<proteinExistence type="predicted"/>
<keyword evidence="2" id="KW-0472">Membrane</keyword>
<evidence type="ECO:0000313" key="4">
    <source>
        <dbReference type="Proteomes" id="UP000064967"/>
    </source>
</evidence>
<protein>
    <submittedName>
        <fullName evidence="3">Uncharacterized protein</fullName>
    </submittedName>
</protein>
<sequence>MPPSAFSSRSSRSSSRHSSATSGRSSSRFAIPSARAVVRALGAAAFAVGVLFAPSVAHAVTLDISPAYTGNPPSLPRIGPNGDILQKRPLTLNPEGVSLQDCLDDQSIRFPLALADFEANASLQAWASTGADCTQQANRNSSTQLCWQVPNGKGFPLTLNPNIDIPVRSIMSGAFDPRTPNATASICGTVDLTTFSVQFLYFTPGQIATPAVSKNFTIQVDTIGPPAPTGLSHLPGNTRIRVSWDTIGEGGLVSLTGVNVYCDPSVATTTPPTTDATTLVCDGGDAEADAEDADADLDAGCVEVPVEAGGGTTNECSSPNLVPADGGTVLPDNEFNNKFRCGSLTGNTGSSVIADSVAGHPLVNGTTYAVAIAATDQFNNVGPLSNVVCETPEETTDFWQTYKKDGGSAGGGYCSVDGVGLPMGSVSVLAVMGALALSTLRRRRERDQGSRRDSVSGDERNDR</sequence>
<evidence type="ECO:0000256" key="2">
    <source>
        <dbReference type="SAM" id="Phobius"/>
    </source>
</evidence>
<dbReference type="STRING" id="1391654.AKJ09_03993"/>
<dbReference type="PATRIC" id="fig|1391654.3.peg.4050"/>
<feature type="compositionally biased region" description="Basic and acidic residues" evidence="1">
    <location>
        <begin position="445"/>
        <end position="463"/>
    </location>
</feature>
<dbReference type="EMBL" id="CP012333">
    <property type="protein sequence ID" value="AKU97329.1"/>
    <property type="molecule type" value="Genomic_DNA"/>
</dbReference>
<feature type="region of interest" description="Disordered" evidence="1">
    <location>
        <begin position="1"/>
        <end position="26"/>
    </location>
</feature>
<dbReference type="AlphaFoldDB" id="A0A0K1PW10"/>
<dbReference type="RefSeq" id="WP_146648481.1">
    <property type="nucleotide sequence ID" value="NZ_CP012333.1"/>
</dbReference>
<accession>A0A0K1PW10</accession>
<dbReference type="KEGG" id="llu:AKJ09_03993"/>
<keyword evidence="2" id="KW-0812">Transmembrane</keyword>
<gene>
    <name evidence="3" type="ORF">AKJ09_03993</name>
</gene>
<keyword evidence="2" id="KW-1133">Transmembrane helix</keyword>